<dbReference type="InterPro" id="IPR035919">
    <property type="entry name" value="EAL_sf"/>
</dbReference>
<dbReference type="Pfam" id="PF00563">
    <property type="entry name" value="EAL"/>
    <property type="match status" value="1"/>
</dbReference>
<dbReference type="InterPro" id="IPR050706">
    <property type="entry name" value="Cyclic-di-GMP_PDE-like"/>
</dbReference>
<organism evidence="2 3">
    <name type="scientific">Paracoccus alkanivorans</name>
    <dbReference type="NCBI Taxonomy" id="2116655"/>
    <lineage>
        <taxon>Bacteria</taxon>
        <taxon>Pseudomonadati</taxon>
        <taxon>Pseudomonadota</taxon>
        <taxon>Alphaproteobacteria</taxon>
        <taxon>Rhodobacterales</taxon>
        <taxon>Paracoccaceae</taxon>
        <taxon>Paracoccus</taxon>
    </lineage>
</organism>
<dbReference type="PROSITE" id="PS50883">
    <property type="entry name" value="EAL"/>
    <property type="match status" value="1"/>
</dbReference>
<dbReference type="PANTHER" id="PTHR33121">
    <property type="entry name" value="CYCLIC DI-GMP PHOSPHODIESTERASE PDEF"/>
    <property type="match status" value="1"/>
</dbReference>
<dbReference type="InterPro" id="IPR001633">
    <property type="entry name" value="EAL_dom"/>
</dbReference>
<protein>
    <submittedName>
        <fullName evidence="2">EAL domain-containing protein</fullName>
    </submittedName>
</protein>
<dbReference type="Gene3D" id="3.20.20.450">
    <property type="entry name" value="EAL domain"/>
    <property type="match status" value="1"/>
</dbReference>
<dbReference type="SMART" id="SM00052">
    <property type="entry name" value="EAL"/>
    <property type="match status" value="1"/>
</dbReference>
<evidence type="ECO:0000313" key="3">
    <source>
        <dbReference type="Proteomes" id="UP000273516"/>
    </source>
</evidence>
<dbReference type="EMBL" id="QOKZ01000003">
    <property type="protein sequence ID" value="RMC35402.1"/>
    <property type="molecule type" value="Genomic_DNA"/>
</dbReference>
<proteinExistence type="predicted"/>
<name>A0A3M0MCA9_9RHOB</name>
<sequence length="397" mass="43819">MPVLTDHLERAGMSYLLEQITINLREALRPQDRVEVVAPGLFAITLHCRSRTVAKAVAKRVQQHGQQGLAAKGQTIKPVLTGLLMACPQPALICKAKLLGYGRKQLENAGPEELGRVIMIETPLDRLTSDMPITVADAVKVGQIIAYFQPKVCCNSGRVTGFEALARWRHPTQGILSPASFMPGMTVTDHRALTATMLQHVLDALVFWDESGLHVETVSLNISNVELGDPRFSQTILQELKKRKIAPHRLVLELLESMWPFNSDPIPHRNLKHLLEAGCRLDLDDFGTGYASLDAIRTFGVHRIKIDRTYVTGCDVDANQQRMVSAILAMAEQLGVGTVAEGVETRQEHAYLAQLGCDEVQGYAIARPMPLEQTPEFLTRHNDRIDSLPGIASGIFC</sequence>
<reference evidence="2 3" key="1">
    <citation type="submission" date="2018-07" db="EMBL/GenBank/DDBJ databases">
        <authorList>
            <person name="Zhang Y."/>
            <person name="Wang L."/>
            <person name="Ma S."/>
        </authorList>
    </citation>
    <scope>NUCLEOTIDE SEQUENCE [LARGE SCALE GENOMIC DNA]</scope>
    <source>
        <strain evidence="2 3">4-2</strain>
    </source>
</reference>
<dbReference type="CDD" id="cd01948">
    <property type="entry name" value="EAL"/>
    <property type="match status" value="1"/>
</dbReference>
<gene>
    <name evidence="2" type="ORF">C9E81_09205</name>
</gene>
<dbReference type="Proteomes" id="UP000273516">
    <property type="component" value="Unassembled WGS sequence"/>
</dbReference>
<keyword evidence="3" id="KW-1185">Reference proteome</keyword>
<evidence type="ECO:0000259" key="1">
    <source>
        <dbReference type="PROSITE" id="PS50883"/>
    </source>
</evidence>
<feature type="domain" description="EAL" evidence="1">
    <location>
        <begin position="128"/>
        <end position="382"/>
    </location>
</feature>
<accession>A0A3M0MCA9</accession>
<dbReference type="PANTHER" id="PTHR33121:SF70">
    <property type="entry name" value="SIGNALING PROTEIN YKOW"/>
    <property type="match status" value="1"/>
</dbReference>
<dbReference type="AlphaFoldDB" id="A0A3M0MCA9"/>
<comment type="caution">
    <text evidence="2">The sequence shown here is derived from an EMBL/GenBank/DDBJ whole genome shotgun (WGS) entry which is preliminary data.</text>
</comment>
<dbReference type="SUPFAM" id="SSF141868">
    <property type="entry name" value="EAL domain-like"/>
    <property type="match status" value="1"/>
</dbReference>
<evidence type="ECO:0000313" key="2">
    <source>
        <dbReference type="EMBL" id="RMC35402.1"/>
    </source>
</evidence>
<dbReference type="GO" id="GO:0071111">
    <property type="term" value="F:cyclic-guanylate-specific phosphodiesterase activity"/>
    <property type="evidence" value="ECO:0007669"/>
    <property type="project" value="InterPro"/>
</dbReference>